<organism evidence="3 4">
    <name type="scientific">Sphingobium vermicomposti</name>
    <dbReference type="NCBI Taxonomy" id="529005"/>
    <lineage>
        <taxon>Bacteria</taxon>
        <taxon>Pseudomonadati</taxon>
        <taxon>Pseudomonadota</taxon>
        <taxon>Alphaproteobacteria</taxon>
        <taxon>Sphingomonadales</taxon>
        <taxon>Sphingomonadaceae</taxon>
        <taxon>Sphingobium</taxon>
    </lineage>
</organism>
<evidence type="ECO:0000256" key="1">
    <source>
        <dbReference type="ARBA" id="ARBA00023002"/>
    </source>
</evidence>
<dbReference type="InterPro" id="IPR013107">
    <property type="entry name" value="Acyl-CoA_DH_C"/>
</dbReference>
<dbReference type="GO" id="GO:0033539">
    <property type="term" value="P:fatty acid beta-oxidation using acyl-CoA dehydrogenase"/>
    <property type="evidence" value="ECO:0007669"/>
    <property type="project" value="TreeGrafter"/>
</dbReference>
<feature type="domain" description="Acyl-CoA dehydrogenase C-terminal" evidence="2">
    <location>
        <begin position="153"/>
        <end position="282"/>
    </location>
</feature>
<dbReference type="InterPro" id="IPR050741">
    <property type="entry name" value="Acyl-CoA_dehydrogenase"/>
</dbReference>
<dbReference type="InterPro" id="IPR046373">
    <property type="entry name" value="Acyl-CoA_Oxase/DH_mid-dom_sf"/>
</dbReference>
<accession>A0A846M8T2</accession>
<dbReference type="EMBL" id="JAASQR010000004">
    <property type="protein sequence ID" value="NIJ17863.1"/>
    <property type="molecule type" value="Genomic_DNA"/>
</dbReference>
<dbReference type="InterPro" id="IPR036250">
    <property type="entry name" value="AcylCo_DH-like_C"/>
</dbReference>
<keyword evidence="1" id="KW-0560">Oxidoreductase</keyword>
<dbReference type="GO" id="GO:0003995">
    <property type="term" value="F:acyl-CoA dehydrogenase activity"/>
    <property type="evidence" value="ECO:0007669"/>
    <property type="project" value="TreeGrafter"/>
</dbReference>
<evidence type="ECO:0000313" key="4">
    <source>
        <dbReference type="Proteomes" id="UP000576821"/>
    </source>
</evidence>
<dbReference type="SUPFAM" id="SSF56645">
    <property type="entry name" value="Acyl-CoA dehydrogenase NM domain-like"/>
    <property type="match status" value="1"/>
</dbReference>
<dbReference type="Pfam" id="PF08028">
    <property type="entry name" value="Acyl-CoA_dh_2"/>
    <property type="match status" value="1"/>
</dbReference>
<reference evidence="3 4" key="1">
    <citation type="submission" date="2020-03" db="EMBL/GenBank/DDBJ databases">
        <title>Genomic Encyclopedia of Type Strains, Phase IV (KMG-IV): sequencing the most valuable type-strain genomes for metagenomic binning, comparative biology and taxonomic classification.</title>
        <authorList>
            <person name="Goeker M."/>
        </authorList>
    </citation>
    <scope>NUCLEOTIDE SEQUENCE [LARGE SCALE GENOMIC DNA]</scope>
    <source>
        <strain evidence="3 4">DSM 21299</strain>
    </source>
</reference>
<sequence>MISTIEQMVMSFLPAEAQEEIYALNPDPRFCGTFAPSAKVRRVDGGIIVSGRWGWCSNSEFAHWAFMGVPILGEDGNVLSYGQALIPTSSCTIERTWNAAGLAASSSHHLHCEDIFVPDHRVFDVMAAGRGERTSAYPGTLYQSAFSASLSLMNASPMPGLAQCAFDQTVKAIPEKAVVNTTYMKSKDAPTCQVDVGWAAARLETSCMHMAAIADMIDAAAMEGRDLTISEKARARMAAGVMGKEARDAVDHLLDASGASVFLLSNPSQRAWRDLGVASRHAYYLNTICAQIYGAELLGGQQVATLL</sequence>
<dbReference type="Gene3D" id="1.20.140.10">
    <property type="entry name" value="Butyryl-CoA Dehydrogenase, subunit A, domain 3"/>
    <property type="match status" value="1"/>
</dbReference>
<dbReference type="GO" id="GO:0005737">
    <property type="term" value="C:cytoplasm"/>
    <property type="evidence" value="ECO:0007669"/>
    <property type="project" value="TreeGrafter"/>
</dbReference>
<proteinExistence type="predicted"/>
<evidence type="ECO:0000259" key="2">
    <source>
        <dbReference type="Pfam" id="PF08028"/>
    </source>
</evidence>
<evidence type="ECO:0000313" key="3">
    <source>
        <dbReference type="EMBL" id="NIJ17863.1"/>
    </source>
</evidence>
<keyword evidence="4" id="KW-1185">Reference proteome</keyword>
<name>A0A846M8T2_9SPHN</name>
<dbReference type="PANTHER" id="PTHR48083">
    <property type="entry name" value="MEDIUM-CHAIN SPECIFIC ACYL-COA DEHYDROGENASE, MITOCHONDRIAL-RELATED"/>
    <property type="match status" value="1"/>
</dbReference>
<dbReference type="PANTHER" id="PTHR48083:SF19">
    <property type="entry name" value="FLAVIN-DEPENDENT MONOOXYGENASE, OXYGENASE SUBUNIT HSAA"/>
    <property type="match status" value="1"/>
</dbReference>
<dbReference type="InterPro" id="IPR009100">
    <property type="entry name" value="AcylCoA_DH/oxidase_NM_dom_sf"/>
</dbReference>
<protein>
    <submittedName>
        <fullName evidence="3">Alkylation response protein AidB-like acyl-CoA dehydrogenase</fullName>
    </submittedName>
</protein>
<dbReference type="AlphaFoldDB" id="A0A846M8T2"/>
<gene>
    <name evidence="3" type="ORF">FHS54_002863</name>
</gene>
<dbReference type="Proteomes" id="UP000576821">
    <property type="component" value="Unassembled WGS sequence"/>
</dbReference>
<comment type="caution">
    <text evidence="3">The sequence shown here is derived from an EMBL/GenBank/DDBJ whole genome shotgun (WGS) entry which is preliminary data.</text>
</comment>
<dbReference type="Gene3D" id="2.40.110.10">
    <property type="entry name" value="Butyryl-CoA Dehydrogenase, subunit A, domain 2"/>
    <property type="match status" value="1"/>
</dbReference>
<dbReference type="GO" id="GO:0016712">
    <property type="term" value="F:oxidoreductase activity, acting on paired donors, with incorporation or reduction of molecular oxygen, reduced flavin or flavoprotein as one donor, and incorporation of one atom of oxygen"/>
    <property type="evidence" value="ECO:0007669"/>
    <property type="project" value="TreeGrafter"/>
</dbReference>
<dbReference type="SUPFAM" id="SSF47203">
    <property type="entry name" value="Acyl-CoA dehydrogenase C-terminal domain-like"/>
    <property type="match status" value="1"/>
</dbReference>